<gene>
    <name evidence="1" type="ORF">DMA12_46340</name>
</gene>
<evidence type="ECO:0000313" key="2">
    <source>
        <dbReference type="Proteomes" id="UP000286716"/>
    </source>
</evidence>
<sequence>MTPYEVPETVIRRFTENGCEVTAIVADPADAQQTLYGTVTRDGALVGSYYCADRVRQSDWHIVTALGRPLTLDGQPVNPVSEGDAVLVLTTILTARDSFEVEQRLRDAIRPPQR</sequence>
<comment type="caution">
    <text evidence="1">The sequence shown here is derived from an EMBL/GenBank/DDBJ whole genome shotgun (WGS) entry which is preliminary data.</text>
</comment>
<dbReference type="RefSeq" id="WP_020645811.1">
    <property type="nucleotide sequence ID" value="NZ_QHHU01000121.1"/>
</dbReference>
<dbReference type="AlphaFoldDB" id="A0A428VVU4"/>
<keyword evidence="2" id="KW-1185">Reference proteome</keyword>
<protein>
    <submittedName>
        <fullName evidence="1">Uncharacterized protein</fullName>
    </submittedName>
</protein>
<name>A0A428VVU4_AMYBA</name>
<evidence type="ECO:0000313" key="1">
    <source>
        <dbReference type="EMBL" id="RSM34927.1"/>
    </source>
</evidence>
<dbReference type="EMBL" id="QHHU01000121">
    <property type="protein sequence ID" value="RSM34927.1"/>
    <property type="molecule type" value="Genomic_DNA"/>
</dbReference>
<proteinExistence type="predicted"/>
<reference evidence="1 2" key="1">
    <citation type="submission" date="2018-05" db="EMBL/GenBank/DDBJ databases">
        <title>Evolution of GPA BGCs.</title>
        <authorList>
            <person name="Waglechner N."/>
            <person name="Wright G.D."/>
        </authorList>
    </citation>
    <scope>NUCLEOTIDE SEQUENCE [LARGE SCALE GENOMIC DNA]</scope>
    <source>
        <strain evidence="1 2">DSM 5908</strain>
    </source>
</reference>
<accession>A0A428VVU4</accession>
<dbReference type="OrthoDB" id="3687048at2"/>
<organism evidence="1 2">
    <name type="scientific">Amycolatopsis balhimycina DSM 5908</name>
    <dbReference type="NCBI Taxonomy" id="1081091"/>
    <lineage>
        <taxon>Bacteria</taxon>
        <taxon>Bacillati</taxon>
        <taxon>Actinomycetota</taxon>
        <taxon>Actinomycetes</taxon>
        <taxon>Pseudonocardiales</taxon>
        <taxon>Pseudonocardiaceae</taxon>
        <taxon>Amycolatopsis</taxon>
    </lineage>
</organism>
<dbReference type="Proteomes" id="UP000286716">
    <property type="component" value="Unassembled WGS sequence"/>
</dbReference>